<keyword evidence="2" id="KW-1185">Reference proteome</keyword>
<reference evidence="1 2" key="1">
    <citation type="submission" date="2016-11" db="EMBL/GenBank/DDBJ databases">
        <authorList>
            <person name="Jaros S."/>
            <person name="Januszkiewicz K."/>
            <person name="Wedrychowicz H."/>
        </authorList>
    </citation>
    <scope>NUCLEOTIDE SEQUENCE [LARGE SCALE GENOMIC DNA]</scope>
</reference>
<proteinExistence type="predicted"/>
<evidence type="ECO:0000313" key="2">
    <source>
        <dbReference type="Proteomes" id="UP000249464"/>
    </source>
</evidence>
<dbReference type="AlphaFoldDB" id="A0A2X0P9E4"/>
<sequence length="109" mass="12154">MFNQHSDGRTAHLKLNYRQVVGELLWVSGCTRLDISYAVTQLSKHCAGLKPEHFIRQMRRVLRYLRGTTKLDSIIMAGSAITCASKRQVSVATSSVQAEYQALSAAARE</sequence>
<gene>
    <name evidence="1" type="primary">BQ5605_C007g04432</name>
    <name evidence="1" type="ORF">BQ5605_C007G04432</name>
</gene>
<evidence type="ECO:0000313" key="1">
    <source>
        <dbReference type="EMBL" id="SGY60442.1"/>
    </source>
</evidence>
<protein>
    <submittedName>
        <fullName evidence="1">BQ5605_C007g04432 protein</fullName>
    </submittedName>
</protein>
<organism evidence="1 2">
    <name type="scientific">Microbotryum silenes-dioicae</name>
    <dbReference type="NCBI Taxonomy" id="796604"/>
    <lineage>
        <taxon>Eukaryota</taxon>
        <taxon>Fungi</taxon>
        <taxon>Dikarya</taxon>
        <taxon>Basidiomycota</taxon>
        <taxon>Pucciniomycotina</taxon>
        <taxon>Microbotryomycetes</taxon>
        <taxon>Microbotryales</taxon>
        <taxon>Microbotryaceae</taxon>
        <taxon>Microbotryum</taxon>
    </lineage>
</organism>
<dbReference type="EMBL" id="FQNC01000045">
    <property type="protein sequence ID" value="SGY60442.1"/>
    <property type="molecule type" value="Genomic_DNA"/>
</dbReference>
<dbReference type="Proteomes" id="UP000249464">
    <property type="component" value="Unassembled WGS sequence"/>
</dbReference>
<name>A0A2X0P9E4_9BASI</name>
<accession>A0A2X0P9E4</accession>